<dbReference type="AlphaFoldDB" id="A0A6H5I0A0"/>
<accession>A0A6H5I0A0</accession>
<proteinExistence type="predicted"/>
<organism evidence="1 2">
    <name type="scientific">Trichogramma brassicae</name>
    <dbReference type="NCBI Taxonomy" id="86971"/>
    <lineage>
        <taxon>Eukaryota</taxon>
        <taxon>Metazoa</taxon>
        <taxon>Ecdysozoa</taxon>
        <taxon>Arthropoda</taxon>
        <taxon>Hexapoda</taxon>
        <taxon>Insecta</taxon>
        <taxon>Pterygota</taxon>
        <taxon>Neoptera</taxon>
        <taxon>Endopterygota</taxon>
        <taxon>Hymenoptera</taxon>
        <taxon>Apocrita</taxon>
        <taxon>Proctotrupomorpha</taxon>
        <taxon>Chalcidoidea</taxon>
        <taxon>Trichogrammatidae</taxon>
        <taxon>Trichogramma</taxon>
    </lineage>
</organism>
<name>A0A6H5I0A0_9HYME</name>
<sequence>MSKRMPKAKGFPLSDTMDLASPIASAVERPALKPNCLEEALSSLEITGRRRHRTTLFNTLLSTGNKHTGLYDFRAERSLSGDFSRTQIAPEFQPDGNLPNLKQAFIKQVKGPAKEKIQVVDVHLGFVTELVILTYHHHGPEGTRQLHADTVCRRVLPQMRSRDVRAQYDHRCPRSFISLLTCDDNVGGAAERTRPALVCVWLRY</sequence>
<protein>
    <submittedName>
        <fullName evidence="1">Uncharacterized protein</fullName>
    </submittedName>
</protein>
<keyword evidence="2" id="KW-1185">Reference proteome</keyword>
<reference evidence="1 2" key="1">
    <citation type="submission" date="2020-02" db="EMBL/GenBank/DDBJ databases">
        <authorList>
            <person name="Ferguson B K."/>
        </authorList>
    </citation>
    <scope>NUCLEOTIDE SEQUENCE [LARGE SCALE GENOMIC DNA]</scope>
</reference>
<evidence type="ECO:0000313" key="1">
    <source>
        <dbReference type="EMBL" id="CAB0028690.1"/>
    </source>
</evidence>
<dbReference type="EMBL" id="CADCXV010000177">
    <property type="protein sequence ID" value="CAB0028690.1"/>
    <property type="molecule type" value="Genomic_DNA"/>
</dbReference>
<gene>
    <name evidence="1" type="ORF">TBRA_LOCUS829</name>
</gene>
<evidence type="ECO:0000313" key="2">
    <source>
        <dbReference type="Proteomes" id="UP000479190"/>
    </source>
</evidence>
<dbReference type="Proteomes" id="UP000479190">
    <property type="component" value="Unassembled WGS sequence"/>
</dbReference>